<dbReference type="SUPFAM" id="SSF52518">
    <property type="entry name" value="Thiamin diphosphate-binding fold (THDP-binding)"/>
    <property type="match status" value="2"/>
</dbReference>
<reference evidence="7 8" key="1">
    <citation type="submission" date="2017-03" db="EMBL/GenBank/DDBJ databases">
        <title>Genomes of endolithic fungi from Antarctica.</title>
        <authorList>
            <person name="Coleine C."/>
            <person name="Masonjones S."/>
            <person name="Stajich J.E."/>
        </authorList>
    </citation>
    <scope>NUCLEOTIDE SEQUENCE [LARGE SCALE GENOMIC DNA]</scope>
    <source>
        <strain evidence="7 8">CCFEE 6314</strain>
    </source>
</reference>
<evidence type="ECO:0000256" key="1">
    <source>
        <dbReference type="ARBA" id="ARBA00001964"/>
    </source>
</evidence>
<dbReference type="VEuPathDB" id="FungiDB:PV10_04317"/>
<dbReference type="Pfam" id="PF03894">
    <property type="entry name" value="XFP"/>
    <property type="match status" value="1"/>
</dbReference>
<dbReference type="OrthoDB" id="2532903at2759"/>
<sequence>MPGEVIDRPNPSPAPSNIPDYVSDLLVKLEKPTLANKTNDVIAKYRRAANYIAAAMIFLQDNVLLKRDLKFSDIKPRLLGHWGTCPGLTLVYSHLNILIREHDLDMIYVVGPGHGAPSILANLWLEGSLEKFYPGCSQDAKGLGTLISGFSTTGGFPSHINAETPGAIHEGGELGYALSVSFGAVMDNPDLIVTCIVGDGEAESGPTATAWHGYKYIDPAESGAVLPVVHVNGFKISERTIYGCMDDKEMAALFTGYGYQPRVVDDLDDIDADLSSSLEWALAEIKRIQSAARSGKPIMKPRWPVLILRTPKGWSGPKKVHGQIVEGSFKAHQVPLAAAKTDPEELKMLQDWLLSYKPEELFKENGDVIDEIKSIIPENPERRLGQNKKCYDVYEGLKPMDWRKLAVKKGSSESSMKQVGKLLEQVVQDNPSTFRIFSPDEFESNKLDAVLNSTCRNFQWDQFSNAQGGRLTETLSEHQCQGWMQGYTLTGRAGLFPSYEAFLGIIHTMMVQYAKFGKMARELTWRKSIGSINYLETSTWTRQEHNGFSHQNPSFIGAVLNLKPDAARVYFPPDANTFLSTMAHCLRSKSYVNLMVGSKQPSAVFLSADEAENHCRAGASIWKFASTDDGLSPDVVLVGIGAELTFEVIAAADLLRKKAPALRVRVVNVTDLMILGASSSHPHALSDDAFDALFTSDVPIHFNYHGYANELKGLLFGRPNLNRVTIASYKEEGSTTTPFNMMLLNETSRYHVAIQAVKGAALTNDLVRLHLHELVSELEVEIKKTQRFIVEEKTDPEHLDNVGLFKRDSSSLSEG</sequence>
<evidence type="ECO:0008006" key="9">
    <source>
        <dbReference type="Google" id="ProtNLM"/>
    </source>
</evidence>
<dbReference type="SUPFAM" id="SSF52922">
    <property type="entry name" value="TK C-terminal domain-like"/>
    <property type="match status" value="1"/>
</dbReference>
<dbReference type="InterPro" id="IPR009014">
    <property type="entry name" value="Transketo_C/PFOR_II"/>
</dbReference>
<evidence type="ECO:0000256" key="2">
    <source>
        <dbReference type="ARBA" id="ARBA00005623"/>
    </source>
</evidence>
<evidence type="ECO:0000256" key="3">
    <source>
        <dbReference type="ARBA" id="ARBA00023052"/>
    </source>
</evidence>
<dbReference type="PANTHER" id="PTHR31273">
    <property type="entry name" value="PHOSPHOKETOLASE-RELATED"/>
    <property type="match status" value="1"/>
</dbReference>
<evidence type="ECO:0000313" key="7">
    <source>
        <dbReference type="EMBL" id="RVX71328.1"/>
    </source>
</evidence>
<comment type="similarity">
    <text evidence="2">Belongs to the XFP family.</text>
</comment>
<evidence type="ECO:0000259" key="6">
    <source>
        <dbReference type="Pfam" id="PF09364"/>
    </source>
</evidence>
<dbReference type="Pfam" id="PF09363">
    <property type="entry name" value="XFP_C"/>
    <property type="match status" value="1"/>
</dbReference>
<dbReference type="EMBL" id="NAJM01000018">
    <property type="protein sequence ID" value="RVX71328.1"/>
    <property type="molecule type" value="Genomic_DNA"/>
</dbReference>
<dbReference type="InterPro" id="IPR018970">
    <property type="entry name" value="Xul5P/Fru6P_PKetolase_N"/>
</dbReference>
<dbReference type="InterPro" id="IPR029061">
    <property type="entry name" value="THDP-binding"/>
</dbReference>
<dbReference type="Gene3D" id="3.40.50.920">
    <property type="match status" value="1"/>
</dbReference>
<name>A0A438N6G8_EXOME</name>
<dbReference type="PANTHER" id="PTHR31273:SF1">
    <property type="entry name" value="PHOSPHOKETOLASE-RELATED"/>
    <property type="match status" value="1"/>
</dbReference>
<dbReference type="Proteomes" id="UP000288859">
    <property type="component" value="Unassembled WGS sequence"/>
</dbReference>
<dbReference type="InterPro" id="IPR005593">
    <property type="entry name" value="Xul5P/Fru6P_PKetolase"/>
</dbReference>
<comment type="cofactor">
    <cofactor evidence="1">
        <name>thiamine diphosphate</name>
        <dbReference type="ChEBI" id="CHEBI:58937"/>
    </cofactor>
</comment>
<feature type="domain" description="Xylulose 5-phosphate/Fructose 6-phosphate phosphoketolase N-terminal" evidence="6">
    <location>
        <begin position="41"/>
        <end position="392"/>
    </location>
</feature>
<feature type="domain" description="Xylulose 5-phosphate/Fructose 6-phosphate phosphoketolase C-terminal" evidence="5">
    <location>
        <begin position="599"/>
        <end position="801"/>
    </location>
</feature>
<dbReference type="GO" id="GO:0005975">
    <property type="term" value="P:carbohydrate metabolic process"/>
    <property type="evidence" value="ECO:0007669"/>
    <property type="project" value="InterPro"/>
</dbReference>
<dbReference type="AlphaFoldDB" id="A0A438N6G8"/>
<dbReference type="InterPro" id="IPR019789">
    <property type="entry name" value="Xul5P/Fru6P_PKetolase_ThDP_BS"/>
</dbReference>
<dbReference type="PROSITE" id="PS60003">
    <property type="entry name" value="PHOSPHOKETOLASE_2"/>
    <property type="match status" value="1"/>
</dbReference>
<keyword evidence="4" id="KW-0456">Lyase</keyword>
<evidence type="ECO:0000313" key="8">
    <source>
        <dbReference type="Proteomes" id="UP000288859"/>
    </source>
</evidence>
<dbReference type="Gene3D" id="3.40.50.970">
    <property type="match status" value="2"/>
</dbReference>
<keyword evidence="3" id="KW-0786">Thiamine pyrophosphate</keyword>
<dbReference type="GO" id="GO:0016832">
    <property type="term" value="F:aldehyde-lyase activity"/>
    <property type="evidence" value="ECO:0007669"/>
    <property type="project" value="InterPro"/>
</dbReference>
<gene>
    <name evidence="7" type="ORF">B0A52_04902</name>
</gene>
<dbReference type="Pfam" id="PF09364">
    <property type="entry name" value="XFP_N"/>
    <property type="match status" value="1"/>
</dbReference>
<dbReference type="PROSITE" id="PS60002">
    <property type="entry name" value="PHOSPHOKETOLASE_1"/>
    <property type="match status" value="1"/>
</dbReference>
<protein>
    <recommendedName>
        <fullName evidence="9">Phosphoketolase</fullName>
    </recommendedName>
</protein>
<dbReference type="InterPro" id="IPR019790">
    <property type="entry name" value="Xul5P/Fru6P_PKetolase_CS"/>
</dbReference>
<evidence type="ECO:0000259" key="5">
    <source>
        <dbReference type="Pfam" id="PF09363"/>
    </source>
</evidence>
<evidence type="ECO:0000256" key="4">
    <source>
        <dbReference type="ARBA" id="ARBA00023239"/>
    </source>
</evidence>
<dbReference type="PIRSF" id="PIRSF017245">
    <property type="entry name" value="Phosphoketolase"/>
    <property type="match status" value="1"/>
</dbReference>
<proteinExistence type="inferred from homology"/>
<dbReference type="InterPro" id="IPR018969">
    <property type="entry name" value="Xul5P/Fru6P_PKetolase_C"/>
</dbReference>
<organism evidence="7 8">
    <name type="scientific">Exophiala mesophila</name>
    <name type="common">Black yeast-like fungus</name>
    <dbReference type="NCBI Taxonomy" id="212818"/>
    <lineage>
        <taxon>Eukaryota</taxon>
        <taxon>Fungi</taxon>
        <taxon>Dikarya</taxon>
        <taxon>Ascomycota</taxon>
        <taxon>Pezizomycotina</taxon>
        <taxon>Eurotiomycetes</taxon>
        <taxon>Chaetothyriomycetidae</taxon>
        <taxon>Chaetothyriales</taxon>
        <taxon>Herpotrichiellaceae</taxon>
        <taxon>Exophiala</taxon>
    </lineage>
</organism>
<accession>A0A438N6G8</accession>
<comment type="caution">
    <text evidence="7">The sequence shown here is derived from an EMBL/GenBank/DDBJ whole genome shotgun (WGS) entry which is preliminary data.</text>
</comment>